<dbReference type="RefSeq" id="WP_231062849.1">
    <property type="nucleotide sequence ID" value="NZ_JAJNOR010000005.1"/>
</dbReference>
<evidence type="ECO:0000313" key="5">
    <source>
        <dbReference type="Proteomes" id="UP001299265"/>
    </source>
</evidence>
<evidence type="ECO:0000259" key="3">
    <source>
        <dbReference type="PROSITE" id="PS51186"/>
    </source>
</evidence>
<keyword evidence="2" id="KW-0012">Acyltransferase</keyword>
<dbReference type="Pfam" id="PF13420">
    <property type="entry name" value="Acetyltransf_4"/>
    <property type="match status" value="1"/>
</dbReference>
<dbReference type="PROSITE" id="PS51186">
    <property type="entry name" value="GNAT"/>
    <property type="match status" value="1"/>
</dbReference>
<keyword evidence="1" id="KW-0808">Transferase</keyword>
<dbReference type="EMBL" id="JAJNOR010000005">
    <property type="protein sequence ID" value="MCD2492983.1"/>
    <property type="molecule type" value="Genomic_DNA"/>
</dbReference>
<dbReference type="CDD" id="cd04301">
    <property type="entry name" value="NAT_SF"/>
    <property type="match status" value="1"/>
</dbReference>
<name>A0AAP2RLB4_9FIRM</name>
<evidence type="ECO:0000256" key="1">
    <source>
        <dbReference type="ARBA" id="ARBA00022679"/>
    </source>
</evidence>
<feature type="domain" description="N-acetyltransferase" evidence="3">
    <location>
        <begin position="6"/>
        <end position="174"/>
    </location>
</feature>
<dbReference type="GO" id="GO:0016747">
    <property type="term" value="F:acyltransferase activity, transferring groups other than amino-acyl groups"/>
    <property type="evidence" value="ECO:0007669"/>
    <property type="project" value="InterPro"/>
</dbReference>
<dbReference type="Gene3D" id="3.40.630.30">
    <property type="match status" value="1"/>
</dbReference>
<organism evidence="4 5">
    <name type="scientific">Lientehia hominis</name>
    <dbReference type="NCBI Taxonomy" id="2897778"/>
    <lineage>
        <taxon>Bacteria</taxon>
        <taxon>Bacillati</taxon>
        <taxon>Bacillota</taxon>
        <taxon>Clostridia</taxon>
        <taxon>Lachnospirales</taxon>
        <taxon>Lachnospiraceae</taxon>
        <taxon>Lientehia</taxon>
    </lineage>
</organism>
<dbReference type="Proteomes" id="UP001299265">
    <property type="component" value="Unassembled WGS sequence"/>
</dbReference>
<evidence type="ECO:0000256" key="2">
    <source>
        <dbReference type="ARBA" id="ARBA00023315"/>
    </source>
</evidence>
<accession>A0AAP2RLB4</accession>
<keyword evidence="5" id="KW-1185">Reference proteome</keyword>
<gene>
    <name evidence="4" type="ORF">LQE92_10120</name>
</gene>
<dbReference type="InterPro" id="IPR016181">
    <property type="entry name" value="Acyl_CoA_acyltransferase"/>
</dbReference>
<dbReference type="PANTHER" id="PTHR43072">
    <property type="entry name" value="N-ACETYLTRANSFERASE"/>
    <property type="match status" value="1"/>
</dbReference>
<dbReference type="PANTHER" id="PTHR43072:SF23">
    <property type="entry name" value="UPF0039 PROTEIN C11D3.02C"/>
    <property type="match status" value="1"/>
</dbReference>
<protein>
    <submittedName>
        <fullName evidence="4">N-acetyltransferase family protein</fullName>
    </submittedName>
</protein>
<dbReference type="SUPFAM" id="SSF55729">
    <property type="entry name" value="Acyl-CoA N-acyltransferases (Nat)"/>
    <property type="match status" value="1"/>
</dbReference>
<dbReference type="AlphaFoldDB" id="A0AAP2RLB4"/>
<dbReference type="InterPro" id="IPR000182">
    <property type="entry name" value="GNAT_dom"/>
</dbReference>
<sequence length="200" mass="23471">MGDQGVEIRIAKIEDAEKLLKIYAPYVERTAITFEYDIPTVEEFAERIRHVLKKYPYLVAEQNGEPLGYAYVECFKDRTAYDWAVETSIYVDQEKKHKGTGGKLHHALEQILKEQGILNMNACIAYPQEEDEYLTRNSVEFHEHLGYRLAGEFRQCGYKFDRWYNMVWMEKHIGEHHQGQAAPKTFGEVKEAIKEKYQIV</sequence>
<evidence type="ECO:0000313" key="4">
    <source>
        <dbReference type="EMBL" id="MCD2492983.1"/>
    </source>
</evidence>
<comment type="caution">
    <text evidence="4">The sequence shown here is derived from an EMBL/GenBank/DDBJ whole genome shotgun (WGS) entry which is preliminary data.</text>
</comment>
<reference evidence="4 5" key="1">
    <citation type="submission" date="2021-11" db="EMBL/GenBank/DDBJ databases">
        <title>Lacrimispora sp. nov. NSJ-141 isolated from human feces.</title>
        <authorList>
            <person name="Abdugheni R."/>
        </authorList>
    </citation>
    <scope>NUCLEOTIDE SEQUENCE [LARGE SCALE GENOMIC DNA]</scope>
    <source>
        <strain evidence="4 5">NSJ-141</strain>
    </source>
</reference>
<proteinExistence type="predicted"/>